<feature type="compositionally biased region" description="Acidic residues" evidence="6">
    <location>
        <begin position="307"/>
        <end position="329"/>
    </location>
</feature>
<protein>
    <submittedName>
        <fullName evidence="7">Zinc finger BED domain-containing 4-like protein</fullName>
    </submittedName>
</protein>
<comment type="subcellular location">
    <subcellularLocation>
        <location evidence="1">Nucleus</location>
    </subcellularLocation>
</comment>
<proteinExistence type="predicted"/>
<dbReference type="PANTHER" id="PTHR46481">
    <property type="entry name" value="ZINC FINGER BED DOMAIN-CONTAINING PROTEIN 4"/>
    <property type="match status" value="1"/>
</dbReference>
<keyword evidence="5" id="KW-0539">Nucleus</keyword>
<dbReference type="Proteomes" id="UP000290572">
    <property type="component" value="Unassembled WGS sequence"/>
</dbReference>
<feature type="compositionally biased region" description="Basic and acidic residues" evidence="6">
    <location>
        <begin position="70"/>
        <end position="82"/>
    </location>
</feature>
<accession>A0A498MIA5</accession>
<dbReference type="InterPro" id="IPR012337">
    <property type="entry name" value="RNaseH-like_sf"/>
</dbReference>
<feature type="compositionally biased region" description="Polar residues" evidence="6">
    <location>
        <begin position="282"/>
        <end position="291"/>
    </location>
</feature>
<dbReference type="InterPro" id="IPR052035">
    <property type="entry name" value="ZnF_BED_domain_contain"/>
</dbReference>
<evidence type="ECO:0000256" key="2">
    <source>
        <dbReference type="ARBA" id="ARBA00022723"/>
    </source>
</evidence>
<reference evidence="7 8" key="1">
    <citation type="submission" date="2018-03" db="EMBL/GenBank/DDBJ databases">
        <title>Draft genome sequence of Rohu Carp (Labeo rohita).</title>
        <authorList>
            <person name="Das P."/>
            <person name="Kushwaha B."/>
            <person name="Joshi C.G."/>
            <person name="Kumar D."/>
            <person name="Nagpure N.S."/>
            <person name="Sahoo L."/>
            <person name="Das S.P."/>
            <person name="Bit A."/>
            <person name="Patnaik S."/>
            <person name="Meher P.K."/>
            <person name="Jayasankar P."/>
            <person name="Koringa P.G."/>
            <person name="Patel N.V."/>
            <person name="Hinsu A.T."/>
            <person name="Kumar R."/>
            <person name="Pandey M."/>
            <person name="Agarwal S."/>
            <person name="Srivastava S."/>
            <person name="Singh M."/>
            <person name="Iquebal M.A."/>
            <person name="Jaiswal S."/>
            <person name="Angadi U.B."/>
            <person name="Kumar N."/>
            <person name="Raza M."/>
            <person name="Shah T.M."/>
            <person name="Rai A."/>
            <person name="Jena J.K."/>
        </authorList>
    </citation>
    <scope>NUCLEOTIDE SEQUENCE [LARGE SCALE GENOMIC DNA]</scope>
    <source>
        <strain evidence="7">DASCIFA01</strain>
        <tissue evidence="7">Testis</tissue>
    </source>
</reference>
<feature type="region of interest" description="Disordered" evidence="6">
    <location>
        <begin position="70"/>
        <end position="91"/>
    </location>
</feature>
<comment type="caution">
    <text evidence="7">The sequence shown here is derived from an EMBL/GenBank/DDBJ whole genome shotgun (WGS) entry which is preliminary data.</text>
</comment>
<feature type="region of interest" description="Disordered" evidence="6">
    <location>
        <begin position="277"/>
        <end position="334"/>
    </location>
</feature>
<keyword evidence="2" id="KW-0479">Metal-binding</keyword>
<keyword evidence="4" id="KW-0862">Zinc</keyword>
<gene>
    <name evidence="7" type="ORF">ROHU_024541</name>
</gene>
<evidence type="ECO:0000313" key="7">
    <source>
        <dbReference type="EMBL" id="RXN21039.1"/>
    </source>
</evidence>
<evidence type="ECO:0000256" key="4">
    <source>
        <dbReference type="ARBA" id="ARBA00022833"/>
    </source>
</evidence>
<organism evidence="7 8">
    <name type="scientific">Labeo rohita</name>
    <name type="common">Indian major carp</name>
    <name type="synonym">Cyprinus rohita</name>
    <dbReference type="NCBI Taxonomy" id="84645"/>
    <lineage>
        <taxon>Eukaryota</taxon>
        <taxon>Metazoa</taxon>
        <taxon>Chordata</taxon>
        <taxon>Craniata</taxon>
        <taxon>Vertebrata</taxon>
        <taxon>Euteleostomi</taxon>
        <taxon>Actinopterygii</taxon>
        <taxon>Neopterygii</taxon>
        <taxon>Teleostei</taxon>
        <taxon>Ostariophysi</taxon>
        <taxon>Cypriniformes</taxon>
        <taxon>Cyprinidae</taxon>
        <taxon>Labeoninae</taxon>
        <taxon>Labeonini</taxon>
        <taxon>Labeo</taxon>
    </lineage>
</organism>
<sequence length="440" mass="48931">MAAAKVGRKRQSPIWDFFDYDSVQNKSKCLVVEAGDTICGILLKGKNPTNLKVHLKSSHKKANQEYLDKLASRPPSPERETIARPGNMGKERDTTASIMDCFHRRPNRCWLVNTQEHHKREEALVNMFIETGMSTQLCDSIAFKKFTTSLEPKFKTPGAARVNNLIGAKMDKAKQKLKDIIKEARMVSLCVDGWSKRGLTASFMGVSACFYHPPGGQVHHALLNLHRMEHPHTGEAIARCIDQTLDEWGIGEYKVLLIVTDNGSNIVKAVRLLGDRSREQSGESADGSQPQPGGAGDNQDELWLQSESEESDMEDEECGELELDLPDDGENNKFQRMPCFTHTLQLTLKDAMKHPNADSLITRARHLVKKKWADLKLSTKKRLAALKRSTTQTGGGQPDPRFVLTPTEERVSALIGPESIVGISVGGDTDEHVSIHEEGM</sequence>
<evidence type="ECO:0000256" key="3">
    <source>
        <dbReference type="ARBA" id="ARBA00022771"/>
    </source>
</evidence>
<dbReference type="GO" id="GO:0005634">
    <property type="term" value="C:nucleus"/>
    <property type="evidence" value="ECO:0007669"/>
    <property type="project" value="UniProtKB-SubCell"/>
</dbReference>
<keyword evidence="3" id="KW-0863">Zinc-finger</keyword>
<evidence type="ECO:0000256" key="1">
    <source>
        <dbReference type="ARBA" id="ARBA00004123"/>
    </source>
</evidence>
<dbReference type="SUPFAM" id="SSF53098">
    <property type="entry name" value="Ribonuclease H-like"/>
    <property type="match status" value="1"/>
</dbReference>
<evidence type="ECO:0000313" key="8">
    <source>
        <dbReference type="Proteomes" id="UP000290572"/>
    </source>
</evidence>
<dbReference type="PANTHER" id="PTHR46481:SF10">
    <property type="entry name" value="ZINC FINGER BED DOMAIN-CONTAINING PROTEIN 39"/>
    <property type="match status" value="1"/>
</dbReference>
<dbReference type="GO" id="GO:0008270">
    <property type="term" value="F:zinc ion binding"/>
    <property type="evidence" value="ECO:0007669"/>
    <property type="project" value="UniProtKB-KW"/>
</dbReference>
<keyword evidence="8" id="KW-1185">Reference proteome</keyword>
<dbReference type="AlphaFoldDB" id="A0A498MIA5"/>
<name>A0A498MIA5_LABRO</name>
<dbReference type="EMBL" id="QBIY01012624">
    <property type="protein sequence ID" value="RXN21039.1"/>
    <property type="molecule type" value="Genomic_DNA"/>
</dbReference>
<evidence type="ECO:0000256" key="5">
    <source>
        <dbReference type="ARBA" id="ARBA00023242"/>
    </source>
</evidence>
<evidence type="ECO:0000256" key="6">
    <source>
        <dbReference type="SAM" id="MobiDB-lite"/>
    </source>
</evidence>